<evidence type="ECO:0000313" key="2">
    <source>
        <dbReference type="Proteomes" id="UP001178461"/>
    </source>
</evidence>
<protein>
    <submittedName>
        <fullName evidence="1">Uncharacterized protein</fullName>
    </submittedName>
</protein>
<keyword evidence="2" id="KW-1185">Reference proteome</keyword>
<accession>A0AA35KJC1</accession>
<evidence type="ECO:0000313" key="1">
    <source>
        <dbReference type="EMBL" id="CAI5778594.1"/>
    </source>
</evidence>
<name>A0AA35KJC1_9SAUR</name>
<dbReference type="AlphaFoldDB" id="A0AA35KJC1"/>
<proteinExistence type="predicted"/>
<reference evidence="1" key="1">
    <citation type="submission" date="2022-12" db="EMBL/GenBank/DDBJ databases">
        <authorList>
            <person name="Alioto T."/>
            <person name="Alioto T."/>
            <person name="Gomez Garrido J."/>
        </authorList>
    </citation>
    <scope>NUCLEOTIDE SEQUENCE</scope>
</reference>
<dbReference type="Proteomes" id="UP001178461">
    <property type="component" value="Chromosome 6"/>
</dbReference>
<sequence length="184" mass="21019">MQDGAVADVAMTKNQLEQNFNQLLYPFEPFVVDKDHRMELNDYMVNVTARGPPKFHGAYGSFYVIHPLKMEVFNTKEMEVAVWTLTDAYCLSADIFITHNKLKLSLTLDSGFLDMEGDNRARLHGGAYDAVEMLEKVLNQESPFPMLDYLQQELPLPLVPDIGEVMKMEDTSYDEFLLVSIITK</sequence>
<gene>
    <name evidence="1" type="ORF">PODLI_1B034881</name>
</gene>
<dbReference type="EMBL" id="OX395131">
    <property type="protein sequence ID" value="CAI5778594.1"/>
    <property type="molecule type" value="Genomic_DNA"/>
</dbReference>
<organism evidence="1 2">
    <name type="scientific">Podarcis lilfordi</name>
    <name type="common">Lilford's wall lizard</name>
    <dbReference type="NCBI Taxonomy" id="74358"/>
    <lineage>
        <taxon>Eukaryota</taxon>
        <taxon>Metazoa</taxon>
        <taxon>Chordata</taxon>
        <taxon>Craniata</taxon>
        <taxon>Vertebrata</taxon>
        <taxon>Euteleostomi</taxon>
        <taxon>Lepidosauria</taxon>
        <taxon>Squamata</taxon>
        <taxon>Bifurcata</taxon>
        <taxon>Unidentata</taxon>
        <taxon>Episquamata</taxon>
        <taxon>Laterata</taxon>
        <taxon>Lacertibaenia</taxon>
        <taxon>Lacertidae</taxon>
        <taxon>Podarcis</taxon>
    </lineage>
</organism>